<reference evidence="9" key="2">
    <citation type="submission" date="2021-04" db="EMBL/GenBank/DDBJ databases">
        <authorList>
            <person name="Gilroy R."/>
        </authorList>
    </citation>
    <scope>NUCLEOTIDE SEQUENCE</scope>
    <source>
        <strain evidence="9">ChiSxjej3B15-1167</strain>
    </source>
</reference>
<sequence length="317" mass="36271">LFERLLQEFAGMKKETSLSEELLHLYRLFVRKCTPNPERIFVPDFDYGLLFSCLTDAPGQTDITGYDDHEGCREIVKVAACMRGLPEDSLHIYSKKEWLETASAEKFDAIGIFMPEGAEPGTFMIKNTETRTLLGRIGPTAKGELPFLLSAYSMLENGGVLAAVLPGALLYREGKESQLRRLLVQEYNALDTVMLLPDHVLQAAGQKEVLLILRKDRPVDDVMFFDCSEVEQFGREQLHTIEIAWTERKNVPGFCSRASQADMENNDFNLNFPRYITKTVKRVPIDIEARKRRIAEIDRELAEIDRRIAMYKRDLEL</sequence>
<evidence type="ECO:0000256" key="4">
    <source>
        <dbReference type="ARBA" id="ARBA00022691"/>
    </source>
</evidence>
<dbReference type="Pfam" id="PF02384">
    <property type="entry name" value="N6_Mtase"/>
    <property type="match status" value="1"/>
</dbReference>
<gene>
    <name evidence="9" type="ORF">H9849_06525</name>
</gene>
<evidence type="ECO:0000256" key="6">
    <source>
        <dbReference type="ARBA" id="ARBA00047942"/>
    </source>
</evidence>
<evidence type="ECO:0000256" key="5">
    <source>
        <dbReference type="ARBA" id="ARBA00022747"/>
    </source>
</evidence>
<evidence type="ECO:0000259" key="8">
    <source>
        <dbReference type="Pfam" id="PF02384"/>
    </source>
</evidence>
<keyword evidence="5" id="KW-0680">Restriction system</keyword>
<evidence type="ECO:0000256" key="1">
    <source>
        <dbReference type="ARBA" id="ARBA00011900"/>
    </source>
</evidence>
<evidence type="ECO:0000313" key="9">
    <source>
        <dbReference type="EMBL" id="HIX72661.1"/>
    </source>
</evidence>
<evidence type="ECO:0000256" key="3">
    <source>
        <dbReference type="ARBA" id="ARBA00022679"/>
    </source>
</evidence>
<comment type="catalytic activity">
    <reaction evidence="6">
        <text>a 2'-deoxyadenosine in DNA + S-adenosyl-L-methionine = an N(6)-methyl-2'-deoxyadenosine in DNA + S-adenosyl-L-homocysteine + H(+)</text>
        <dbReference type="Rhea" id="RHEA:15197"/>
        <dbReference type="Rhea" id="RHEA-COMP:12418"/>
        <dbReference type="Rhea" id="RHEA-COMP:12419"/>
        <dbReference type="ChEBI" id="CHEBI:15378"/>
        <dbReference type="ChEBI" id="CHEBI:57856"/>
        <dbReference type="ChEBI" id="CHEBI:59789"/>
        <dbReference type="ChEBI" id="CHEBI:90615"/>
        <dbReference type="ChEBI" id="CHEBI:90616"/>
        <dbReference type="EC" id="2.1.1.72"/>
    </reaction>
</comment>
<dbReference type="GO" id="GO:0008170">
    <property type="term" value="F:N-methyltransferase activity"/>
    <property type="evidence" value="ECO:0007669"/>
    <property type="project" value="InterPro"/>
</dbReference>
<name>A0A9D1X544_9FIRM</name>
<dbReference type="Gene3D" id="3.40.50.150">
    <property type="entry name" value="Vaccinia Virus protein VP39"/>
    <property type="match status" value="1"/>
</dbReference>
<feature type="domain" description="DNA methylase adenine-specific" evidence="8">
    <location>
        <begin position="60"/>
        <end position="278"/>
    </location>
</feature>
<dbReference type="InterPro" id="IPR029063">
    <property type="entry name" value="SAM-dependent_MTases_sf"/>
</dbReference>
<dbReference type="SUPFAM" id="SSF53335">
    <property type="entry name" value="S-adenosyl-L-methionine-dependent methyltransferases"/>
    <property type="match status" value="1"/>
</dbReference>
<keyword evidence="4" id="KW-0949">S-adenosyl-L-methionine</keyword>
<dbReference type="PANTHER" id="PTHR42933:SF3">
    <property type="entry name" value="TYPE I RESTRICTION ENZYME MJAVIII METHYLASE SUBUNIT"/>
    <property type="match status" value="1"/>
</dbReference>
<evidence type="ECO:0000256" key="7">
    <source>
        <dbReference type="SAM" id="Coils"/>
    </source>
</evidence>
<dbReference type="AlphaFoldDB" id="A0A9D1X544"/>
<dbReference type="GO" id="GO:0032259">
    <property type="term" value="P:methylation"/>
    <property type="evidence" value="ECO:0007669"/>
    <property type="project" value="UniProtKB-KW"/>
</dbReference>
<protein>
    <recommendedName>
        <fullName evidence="1">site-specific DNA-methyltransferase (adenine-specific)</fullName>
        <ecNumber evidence="1">2.1.1.72</ecNumber>
    </recommendedName>
</protein>
<dbReference type="InterPro" id="IPR003356">
    <property type="entry name" value="DNA_methylase_A-5"/>
</dbReference>
<dbReference type="InterPro" id="IPR051537">
    <property type="entry name" value="DNA_Adenine_Mtase"/>
</dbReference>
<keyword evidence="3" id="KW-0808">Transferase</keyword>
<dbReference type="EC" id="2.1.1.72" evidence="1"/>
<evidence type="ECO:0000313" key="10">
    <source>
        <dbReference type="Proteomes" id="UP000886805"/>
    </source>
</evidence>
<keyword evidence="7" id="KW-0175">Coiled coil</keyword>
<comment type="caution">
    <text evidence="9">The sequence shown here is derived from an EMBL/GenBank/DDBJ whole genome shotgun (WGS) entry which is preliminary data.</text>
</comment>
<feature type="non-terminal residue" evidence="9">
    <location>
        <position position="1"/>
    </location>
</feature>
<reference evidence="9" key="1">
    <citation type="journal article" date="2021" name="PeerJ">
        <title>Extensive microbial diversity within the chicken gut microbiome revealed by metagenomics and culture.</title>
        <authorList>
            <person name="Gilroy R."/>
            <person name="Ravi A."/>
            <person name="Getino M."/>
            <person name="Pursley I."/>
            <person name="Horton D.L."/>
            <person name="Alikhan N.F."/>
            <person name="Baker D."/>
            <person name="Gharbi K."/>
            <person name="Hall N."/>
            <person name="Watson M."/>
            <person name="Adriaenssens E.M."/>
            <person name="Foster-Nyarko E."/>
            <person name="Jarju S."/>
            <person name="Secka A."/>
            <person name="Antonio M."/>
            <person name="Oren A."/>
            <person name="Chaudhuri R.R."/>
            <person name="La Ragione R."/>
            <person name="Hildebrand F."/>
            <person name="Pallen M.J."/>
        </authorList>
    </citation>
    <scope>NUCLEOTIDE SEQUENCE</scope>
    <source>
        <strain evidence="9">ChiSxjej3B15-1167</strain>
    </source>
</reference>
<evidence type="ECO:0000256" key="2">
    <source>
        <dbReference type="ARBA" id="ARBA00022603"/>
    </source>
</evidence>
<proteinExistence type="predicted"/>
<keyword evidence="2 9" id="KW-0489">Methyltransferase</keyword>
<dbReference type="GO" id="GO:0003677">
    <property type="term" value="F:DNA binding"/>
    <property type="evidence" value="ECO:0007669"/>
    <property type="project" value="InterPro"/>
</dbReference>
<dbReference type="GO" id="GO:0009307">
    <property type="term" value="P:DNA restriction-modification system"/>
    <property type="evidence" value="ECO:0007669"/>
    <property type="project" value="UniProtKB-KW"/>
</dbReference>
<feature type="coiled-coil region" evidence="7">
    <location>
        <begin position="287"/>
        <end position="314"/>
    </location>
</feature>
<accession>A0A9D1X544</accession>
<dbReference type="Proteomes" id="UP000886805">
    <property type="component" value="Unassembled WGS sequence"/>
</dbReference>
<dbReference type="GO" id="GO:0009007">
    <property type="term" value="F:site-specific DNA-methyltransferase (adenine-specific) activity"/>
    <property type="evidence" value="ECO:0007669"/>
    <property type="project" value="UniProtKB-EC"/>
</dbReference>
<dbReference type="PANTHER" id="PTHR42933">
    <property type="entry name" value="SLR6095 PROTEIN"/>
    <property type="match status" value="1"/>
</dbReference>
<dbReference type="EMBL" id="DXEQ01000192">
    <property type="protein sequence ID" value="HIX72661.1"/>
    <property type="molecule type" value="Genomic_DNA"/>
</dbReference>
<organism evidence="9 10">
    <name type="scientific">Candidatus Anaerobutyricum stercoripullorum</name>
    <dbReference type="NCBI Taxonomy" id="2838456"/>
    <lineage>
        <taxon>Bacteria</taxon>
        <taxon>Bacillati</taxon>
        <taxon>Bacillota</taxon>
        <taxon>Clostridia</taxon>
        <taxon>Lachnospirales</taxon>
        <taxon>Lachnospiraceae</taxon>
        <taxon>Anaerobutyricum</taxon>
    </lineage>
</organism>